<organism evidence="1 2">
    <name type="scientific">Candidatus Curtissbacteria bacterium GW2011_GWC2_38_9</name>
    <dbReference type="NCBI Taxonomy" id="1618414"/>
    <lineage>
        <taxon>Bacteria</taxon>
        <taxon>Candidatus Curtissiibacteriota</taxon>
    </lineage>
</organism>
<dbReference type="InterPro" id="IPR023214">
    <property type="entry name" value="HAD_sf"/>
</dbReference>
<gene>
    <name evidence="1" type="ORF">UT12_C0005G0010</name>
</gene>
<protein>
    <submittedName>
        <fullName evidence="1">Uncharacterized protein</fullName>
    </submittedName>
</protein>
<dbReference type="InterPro" id="IPR036412">
    <property type="entry name" value="HAD-like_sf"/>
</dbReference>
<accession>A0A0G0LFU6</accession>
<dbReference type="SUPFAM" id="SSF56784">
    <property type="entry name" value="HAD-like"/>
    <property type="match status" value="1"/>
</dbReference>
<dbReference type="Proteomes" id="UP000034893">
    <property type="component" value="Unassembled WGS sequence"/>
</dbReference>
<dbReference type="PATRIC" id="fig|1618414.3.peg.158"/>
<dbReference type="Gene3D" id="3.40.50.1000">
    <property type="entry name" value="HAD superfamily/HAD-like"/>
    <property type="match status" value="1"/>
</dbReference>
<comment type="caution">
    <text evidence="1">The sequence shown here is derived from an EMBL/GenBank/DDBJ whole genome shotgun (WGS) entry which is preliminary data.</text>
</comment>
<reference evidence="1 2" key="1">
    <citation type="journal article" date="2015" name="Nature">
        <title>rRNA introns, odd ribosomes, and small enigmatic genomes across a large radiation of phyla.</title>
        <authorList>
            <person name="Brown C.T."/>
            <person name="Hug L.A."/>
            <person name="Thomas B.C."/>
            <person name="Sharon I."/>
            <person name="Castelle C.J."/>
            <person name="Singh A."/>
            <person name="Wilkins M.J."/>
            <person name="Williams K.H."/>
            <person name="Banfield J.F."/>
        </authorList>
    </citation>
    <scope>NUCLEOTIDE SEQUENCE [LARGE SCALE GENOMIC DNA]</scope>
</reference>
<evidence type="ECO:0000313" key="2">
    <source>
        <dbReference type="Proteomes" id="UP000034893"/>
    </source>
</evidence>
<evidence type="ECO:0000313" key="1">
    <source>
        <dbReference type="EMBL" id="KKQ89942.1"/>
    </source>
</evidence>
<name>A0A0G0LFU6_9BACT</name>
<proteinExistence type="predicted"/>
<dbReference type="AlphaFoldDB" id="A0A0G0LFU6"/>
<dbReference type="EMBL" id="LBVP01000005">
    <property type="protein sequence ID" value="KKQ89942.1"/>
    <property type="molecule type" value="Genomic_DNA"/>
</dbReference>
<sequence>MERHFKSFQESRKNTVVIPTLPELQRSNVVGCFDIEGPWYLGDFIDEAMARSLVPKNGYLEASPSYGQIIYHETWEWFSQATTPRETISPAQEGTDTIFPMILFLAQGVGYQHLEELTLKSKQTTGSQELVARLQKEGINVFGITTAPQQPYQALVRQTGILDERHVIGSPFPIDETRELLQRTGVWEQEIAIVQAYLQDCYQIINEHSKIISENDQTSRTLSETGSKLLKARIAHFHTNELGVSYDHNRRQLRETPKTLLGQVVEGIYMLGDRAKVMVAVSLHLRYGRIDSTLVAVGDGLNDTLMLQMAPISIGINGPDAAKAAKIAVVTEDMRSLWPIFEQILVGQRDMGTIIHRVQQQVGSSAIVCRGGPAIPKEILDQHRATKKKLRGDIIY</sequence>